<evidence type="ECO:0000259" key="3">
    <source>
        <dbReference type="Pfam" id="PF24155"/>
    </source>
</evidence>
<feature type="domain" description="DUF7408" evidence="4">
    <location>
        <begin position="315"/>
        <end position="498"/>
    </location>
</feature>
<proteinExistence type="predicted"/>
<keyword evidence="1" id="KW-1133">Transmembrane helix</keyword>
<dbReference type="AlphaFoldDB" id="A0A062V240"/>
<protein>
    <submittedName>
        <fullName evidence="5">N-terminal double-transmembrane domain-containing protein</fullName>
    </submittedName>
</protein>
<dbReference type="Pfam" id="PF24157">
    <property type="entry name" value="DUF7408"/>
    <property type="match status" value="1"/>
</dbReference>
<reference evidence="5 6" key="1">
    <citation type="journal article" date="2013" name="Nature">
        <title>Anaerobic oxidation of methane coupled to nitrate reduction in a novel archaeal lineage.</title>
        <authorList>
            <person name="Haroon M.F."/>
            <person name="Hu S."/>
            <person name="Shi Y."/>
            <person name="Imelfort M."/>
            <person name="Keller J."/>
            <person name="Hugenholtz P."/>
            <person name="Yuan Z."/>
            <person name="Tyson G.W."/>
        </authorList>
    </citation>
    <scope>NUCLEOTIDE SEQUENCE [LARGE SCALE GENOMIC DNA]</scope>
    <source>
        <strain evidence="5 6">ANME-2d</strain>
    </source>
</reference>
<evidence type="ECO:0000313" key="5">
    <source>
        <dbReference type="EMBL" id="KCZ70703.1"/>
    </source>
</evidence>
<dbReference type="NCBIfam" id="TIGR02226">
    <property type="entry name" value="two_anch"/>
    <property type="match status" value="1"/>
</dbReference>
<sequence length="621" mass="67834">MGILDILYTNPLQFANQAGLYALLSIIPLIIIYLLRPRPLKIKIPSLMFLMDIERKKRLNVFRKFLKDPLFLIQLLVLTIISLALAAPFIMANEEIGGGHTVIILDASASMQADGRFERAVEQAGNFLSAKNTVILAQSVPVMVIKEAPSSSAADSLKKLKAKATGADISSAILLGRRMLPEGGRIVVFSDFASWGGDDPLVAKKLAQANGINVEFVTVSGRTDNIGIVSGWFESGDYKINIKNFNKEAQDVKIDVTTDNRNILSSTLNLRGQSSEYFTISNLTPGITKISLTVNDALSLDNNAYIIIPGSVKNDILYITDNAKTPSLVALGLIPHTTVKRADTKSIPSLSGYSTVFVGSQLPSEAVKSLSDYVKAGGNAVIIASPDLQDMDLLPVEPGPISTRTSLNIVKASGMTEDISIEKVDVKKHFKATAKTGAVTLVEGGDKSAILAYWKSGSGMVIYSGLADPQGDNIYDPLNENVWSDFHAHLEYPLFWKQMMEWISGSLDVSEYNARTGQFIKLPSRQTIKTPADSITTDMLLLDEVGIYKLSDKDVAVNLYDERESNLAGGSISSSASIPGEKETVTTQIIRSPRYLDIYFIIAAMFLVFLELYYLRWRGEL</sequence>
<dbReference type="InterPro" id="IPR036465">
    <property type="entry name" value="vWFA_dom_sf"/>
</dbReference>
<dbReference type="OrthoDB" id="147493at2157"/>
<dbReference type="Pfam" id="PF24155">
    <property type="entry name" value="DUF7406"/>
    <property type="match status" value="1"/>
</dbReference>
<keyword evidence="1" id="KW-0472">Membrane</keyword>
<dbReference type="PANTHER" id="PTHR37464:SF1">
    <property type="entry name" value="BLL2463 PROTEIN"/>
    <property type="match status" value="1"/>
</dbReference>
<dbReference type="Gene3D" id="3.40.50.410">
    <property type="entry name" value="von Willebrand factor, type A domain"/>
    <property type="match status" value="1"/>
</dbReference>
<organism evidence="5 6">
    <name type="scientific">Candidatus Methanoperedens nitratireducens</name>
    <dbReference type="NCBI Taxonomy" id="1392998"/>
    <lineage>
        <taxon>Archaea</taxon>
        <taxon>Methanobacteriati</taxon>
        <taxon>Methanobacteriota</taxon>
        <taxon>Stenosarchaea group</taxon>
        <taxon>Methanomicrobia</taxon>
        <taxon>Methanosarcinales</taxon>
        <taxon>ANME-2 cluster</taxon>
        <taxon>Candidatus Methanoperedentaceae</taxon>
        <taxon>Candidatus Methanoperedens</taxon>
    </lineage>
</organism>
<feature type="domain" description="DUF7406" evidence="3">
    <location>
        <begin position="509"/>
        <end position="556"/>
    </location>
</feature>
<dbReference type="InterPro" id="IPR011933">
    <property type="entry name" value="Double_TM_dom"/>
</dbReference>
<keyword evidence="6" id="KW-1185">Reference proteome</keyword>
<dbReference type="SUPFAM" id="SSF52317">
    <property type="entry name" value="Class I glutamine amidotransferase-like"/>
    <property type="match status" value="1"/>
</dbReference>
<comment type="caution">
    <text evidence="5">The sequence shown here is derived from an EMBL/GenBank/DDBJ whole genome shotgun (WGS) entry which is preliminary data.</text>
</comment>
<dbReference type="RefSeq" id="WP_048092525.1">
    <property type="nucleotide sequence ID" value="NZ_JMIY01000007.1"/>
</dbReference>
<gene>
    <name evidence="5" type="ORF">ANME2D_02726</name>
</gene>
<keyword evidence="1 5" id="KW-0812">Transmembrane</keyword>
<feature type="transmembrane region" description="Helical" evidence="1">
    <location>
        <begin position="18"/>
        <end position="35"/>
    </location>
</feature>
<feature type="domain" description="Aerotolerance regulator N-terminal" evidence="2">
    <location>
        <begin position="13"/>
        <end position="88"/>
    </location>
</feature>
<dbReference type="EMBL" id="JMIY01000007">
    <property type="protein sequence ID" value="KCZ70703.1"/>
    <property type="molecule type" value="Genomic_DNA"/>
</dbReference>
<dbReference type="Proteomes" id="UP000027153">
    <property type="component" value="Unassembled WGS sequence"/>
</dbReference>
<feature type="transmembrane region" description="Helical" evidence="1">
    <location>
        <begin position="598"/>
        <end position="615"/>
    </location>
</feature>
<dbReference type="SMR" id="A0A062V240"/>
<evidence type="ECO:0000259" key="4">
    <source>
        <dbReference type="Pfam" id="PF24157"/>
    </source>
</evidence>
<dbReference type="InterPro" id="IPR029062">
    <property type="entry name" value="Class_I_gatase-like"/>
</dbReference>
<dbReference type="Pfam" id="PF07584">
    <property type="entry name" value="BatA"/>
    <property type="match status" value="1"/>
</dbReference>
<dbReference type="Gene3D" id="3.40.50.880">
    <property type="match status" value="1"/>
</dbReference>
<evidence type="ECO:0000259" key="2">
    <source>
        <dbReference type="Pfam" id="PF07584"/>
    </source>
</evidence>
<dbReference type="InterPro" id="IPR055829">
    <property type="entry name" value="DUF7406"/>
</dbReference>
<evidence type="ECO:0000313" key="6">
    <source>
        <dbReference type="Proteomes" id="UP000027153"/>
    </source>
</evidence>
<dbReference type="InterPro" id="IPR024163">
    <property type="entry name" value="Aerotolerance_reg_N"/>
</dbReference>
<accession>A0A062V240</accession>
<dbReference type="SUPFAM" id="SSF53300">
    <property type="entry name" value="vWA-like"/>
    <property type="match status" value="1"/>
</dbReference>
<dbReference type="PANTHER" id="PTHR37464">
    <property type="entry name" value="BLL2463 PROTEIN"/>
    <property type="match status" value="1"/>
</dbReference>
<dbReference type="InterPro" id="IPR055831">
    <property type="entry name" value="DUF7408"/>
</dbReference>
<feature type="transmembrane region" description="Helical" evidence="1">
    <location>
        <begin position="70"/>
        <end position="91"/>
    </location>
</feature>
<evidence type="ECO:0000256" key="1">
    <source>
        <dbReference type="SAM" id="Phobius"/>
    </source>
</evidence>
<name>A0A062V240_9EURY</name>